<dbReference type="InterPro" id="IPR013783">
    <property type="entry name" value="Ig-like_fold"/>
</dbReference>
<dbReference type="OrthoDB" id="6138780at2759"/>
<keyword evidence="1" id="KW-0732">Signal</keyword>
<organism evidence="3 7">
    <name type="scientific">Adineta steineri</name>
    <dbReference type="NCBI Taxonomy" id="433720"/>
    <lineage>
        <taxon>Eukaryota</taxon>
        <taxon>Metazoa</taxon>
        <taxon>Spiralia</taxon>
        <taxon>Gnathifera</taxon>
        <taxon>Rotifera</taxon>
        <taxon>Eurotatoria</taxon>
        <taxon>Bdelloidea</taxon>
        <taxon>Adinetida</taxon>
        <taxon>Adinetidae</taxon>
        <taxon>Adineta</taxon>
    </lineage>
</organism>
<dbReference type="InterPro" id="IPR003599">
    <property type="entry name" value="Ig_sub"/>
</dbReference>
<evidence type="ECO:0000313" key="7">
    <source>
        <dbReference type="Proteomes" id="UP000663877"/>
    </source>
</evidence>
<gene>
    <name evidence="3" type="ORF">BJG266_LOCUS17942</name>
    <name evidence="4" type="ORF">QVE165_LOCUS29315</name>
    <name evidence="5" type="ORF">QVE165_LOCUS32325</name>
</gene>
<dbReference type="AlphaFoldDB" id="A0A814JJS4"/>
<dbReference type="InterPro" id="IPR036179">
    <property type="entry name" value="Ig-like_dom_sf"/>
</dbReference>
<dbReference type="EMBL" id="CAJNOI010000089">
    <property type="protein sequence ID" value="CAF1038694.1"/>
    <property type="molecule type" value="Genomic_DNA"/>
</dbReference>
<feature type="domain" description="Ig-like" evidence="2">
    <location>
        <begin position="149"/>
        <end position="222"/>
    </location>
</feature>
<dbReference type="Gene3D" id="2.60.40.10">
    <property type="entry name" value="Immunoglobulins"/>
    <property type="match status" value="1"/>
</dbReference>
<evidence type="ECO:0000259" key="2">
    <source>
        <dbReference type="PROSITE" id="PS50835"/>
    </source>
</evidence>
<protein>
    <recommendedName>
        <fullName evidence="2">Ig-like domain-containing protein</fullName>
    </recommendedName>
</protein>
<accession>A0A814JJS4</accession>
<dbReference type="InterPro" id="IPR007110">
    <property type="entry name" value="Ig-like_dom"/>
</dbReference>
<dbReference type="EMBL" id="CAJNOM010000285">
    <property type="protein sequence ID" value="CAF1320699.1"/>
    <property type="molecule type" value="Genomic_DNA"/>
</dbReference>
<evidence type="ECO:0000313" key="6">
    <source>
        <dbReference type="Proteomes" id="UP000663832"/>
    </source>
</evidence>
<feature type="signal peptide" evidence="1">
    <location>
        <begin position="1"/>
        <end position="19"/>
    </location>
</feature>
<dbReference type="CDD" id="cd00096">
    <property type="entry name" value="Ig"/>
    <property type="match status" value="1"/>
</dbReference>
<keyword evidence="6" id="KW-1185">Reference proteome</keyword>
<dbReference type="Proteomes" id="UP000663832">
    <property type="component" value="Unassembled WGS sequence"/>
</dbReference>
<dbReference type="PROSITE" id="PS50835">
    <property type="entry name" value="IG_LIKE"/>
    <property type="match status" value="2"/>
</dbReference>
<feature type="chain" id="PRO_5036410314" description="Ig-like domain-containing protein" evidence="1">
    <location>
        <begin position="20"/>
        <end position="242"/>
    </location>
</feature>
<evidence type="ECO:0000313" key="3">
    <source>
        <dbReference type="EMBL" id="CAF1038694.1"/>
    </source>
</evidence>
<evidence type="ECO:0000313" key="4">
    <source>
        <dbReference type="EMBL" id="CAF1265909.1"/>
    </source>
</evidence>
<dbReference type="Proteomes" id="UP000663877">
    <property type="component" value="Unassembled WGS sequence"/>
</dbReference>
<dbReference type="EMBL" id="CAJNOM010000234">
    <property type="protein sequence ID" value="CAF1265909.1"/>
    <property type="molecule type" value="Genomic_DNA"/>
</dbReference>
<dbReference type="Pfam" id="PF13895">
    <property type="entry name" value="Ig_2"/>
    <property type="match status" value="1"/>
</dbReference>
<comment type="caution">
    <text evidence="3">The sequence shown here is derived from an EMBL/GenBank/DDBJ whole genome shotgun (WGS) entry which is preliminary data.</text>
</comment>
<name>A0A814JJS4_9BILA</name>
<dbReference type="SMART" id="SM00409">
    <property type="entry name" value="IG"/>
    <property type="match status" value="2"/>
</dbReference>
<sequence length="242" mass="27941">MLIKFIVYILFMMVNSCSSSLLLEKLRTHKDITYLPELSSANEINIHQNSQFRLSCAFLSNFDKLNVFWYHNGTLIQSFISKSILEEEDDNIESSYLASTIVSTIEIDQTNIDMNGLYQCVATHDQVTSQHSFNVHVNAKINSNRKTIPEDVFITVHTYQTLFEPRSETSLMCRFNNNPKDECVVQWFNPEDEPLNTLGEKNDLLLKNANFEDHMGLFKCQICCHERCRTLTSFVYPAAAEK</sequence>
<feature type="domain" description="Ig-like" evidence="2">
    <location>
        <begin position="36"/>
        <end position="136"/>
    </location>
</feature>
<proteinExistence type="predicted"/>
<evidence type="ECO:0000313" key="5">
    <source>
        <dbReference type="EMBL" id="CAF1320699.1"/>
    </source>
</evidence>
<dbReference type="SUPFAM" id="SSF48726">
    <property type="entry name" value="Immunoglobulin"/>
    <property type="match status" value="1"/>
</dbReference>
<evidence type="ECO:0000256" key="1">
    <source>
        <dbReference type="SAM" id="SignalP"/>
    </source>
</evidence>
<reference evidence="3" key="1">
    <citation type="submission" date="2021-02" db="EMBL/GenBank/DDBJ databases">
        <authorList>
            <person name="Nowell W R."/>
        </authorList>
    </citation>
    <scope>NUCLEOTIDE SEQUENCE</scope>
</reference>